<feature type="region of interest" description="Disordered" evidence="12">
    <location>
        <begin position="435"/>
        <end position="482"/>
    </location>
</feature>
<evidence type="ECO:0000256" key="1">
    <source>
        <dbReference type="ARBA" id="ARBA00022723"/>
    </source>
</evidence>
<feature type="compositionally biased region" description="Polar residues" evidence="12">
    <location>
        <begin position="687"/>
        <end position="699"/>
    </location>
</feature>
<dbReference type="GeneID" id="110206947"/>
<dbReference type="InParanoid" id="A0A6P5K601"/>
<dbReference type="SUPFAM" id="SSF50156">
    <property type="entry name" value="PDZ domain-like"/>
    <property type="match status" value="1"/>
</dbReference>
<dbReference type="SMART" id="SM00228">
    <property type="entry name" value="PDZ"/>
    <property type="match status" value="1"/>
</dbReference>
<accession>A0A6P5K601</accession>
<keyword evidence="15" id="KW-1185">Reference proteome</keyword>
<dbReference type="PANTHER" id="PTHR14113:SF6">
    <property type="entry name" value="PROTEIN PICCOLO"/>
    <property type="match status" value="1"/>
</dbReference>
<dbReference type="InterPro" id="IPR035892">
    <property type="entry name" value="C2_domain_sf"/>
</dbReference>
<keyword evidence="1" id="KW-0479">Metal-binding</keyword>
<dbReference type="GO" id="GO:0035418">
    <property type="term" value="P:protein localization to synapse"/>
    <property type="evidence" value="ECO:0007669"/>
    <property type="project" value="TreeGrafter"/>
</dbReference>
<dbReference type="FunFam" id="2.60.40.150:FF:000149">
    <property type="entry name" value="Piccolo presynaptic cytomatrix protein"/>
    <property type="match status" value="1"/>
</dbReference>
<dbReference type="KEGG" id="pcw:110206947"/>
<evidence type="ECO:0000256" key="10">
    <source>
        <dbReference type="ARBA" id="ARBA00070121"/>
    </source>
</evidence>
<feature type="domain" description="PDZ" evidence="14">
    <location>
        <begin position="288"/>
        <end position="378"/>
    </location>
</feature>
<keyword evidence="8" id="KW-0111">Calcium/phospholipid-binding</keyword>
<keyword evidence="6" id="KW-0770">Synapse</keyword>
<dbReference type="PROSITE" id="PS50004">
    <property type="entry name" value="C2"/>
    <property type="match status" value="2"/>
</dbReference>
<keyword evidence="5" id="KW-0106">Calcium</keyword>
<dbReference type="RefSeq" id="XP_020840121.1">
    <property type="nucleotide sequence ID" value="XM_020984462.1"/>
</dbReference>
<dbReference type="SMART" id="SM00239">
    <property type="entry name" value="C2"/>
    <property type="match status" value="2"/>
</dbReference>
<feature type="compositionally biased region" description="Low complexity" evidence="12">
    <location>
        <begin position="669"/>
        <end position="679"/>
    </location>
</feature>
<feature type="compositionally biased region" description="Low complexity" evidence="12">
    <location>
        <begin position="435"/>
        <end position="464"/>
    </location>
</feature>
<dbReference type="InterPro" id="IPR052098">
    <property type="entry name" value="Presynaptic_Scaffold_Bsn/Pclo"/>
</dbReference>
<keyword evidence="2" id="KW-0677">Repeat</keyword>
<dbReference type="FunFam" id="2.30.42.10:FF:000126">
    <property type="entry name" value="Piccolo presynaptic cytomatrix protein"/>
    <property type="match status" value="1"/>
</dbReference>
<evidence type="ECO:0000256" key="11">
    <source>
        <dbReference type="ARBA" id="ARBA00083569"/>
    </source>
</evidence>
<dbReference type="GO" id="GO:0098882">
    <property type="term" value="F:structural constituent of presynaptic active zone"/>
    <property type="evidence" value="ECO:0007669"/>
    <property type="project" value="TreeGrafter"/>
</dbReference>
<dbReference type="SUPFAM" id="SSF49562">
    <property type="entry name" value="C2 domain (Calcium/lipid-binding domain, CaLB)"/>
    <property type="match status" value="2"/>
</dbReference>
<evidence type="ECO:0000256" key="7">
    <source>
        <dbReference type="ARBA" id="ARBA00023273"/>
    </source>
</evidence>
<dbReference type="GO" id="GO:0016020">
    <property type="term" value="C:membrane"/>
    <property type="evidence" value="ECO:0007669"/>
    <property type="project" value="InterPro"/>
</dbReference>
<feature type="region of interest" description="Disordered" evidence="12">
    <location>
        <begin position="174"/>
        <end position="196"/>
    </location>
</feature>
<dbReference type="GO" id="GO:1904071">
    <property type="term" value="P:presynaptic active zone assembly"/>
    <property type="evidence" value="ECO:0007669"/>
    <property type="project" value="TreeGrafter"/>
</dbReference>
<dbReference type="Pfam" id="PF00595">
    <property type="entry name" value="PDZ"/>
    <property type="match status" value="1"/>
</dbReference>
<protein>
    <recommendedName>
        <fullName evidence="10">Protein piccolo</fullName>
    </recommendedName>
    <alternativeName>
        <fullName evidence="11">Aczonin</fullName>
    </alternativeName>
</protein>
<feature type="compositionally biased region" description="Low complexity" evidence="12">
    <location>
        <begin position="630"/>
        <end position="645"/>
    </location>
</feature>
<evidence type="ECO:0000256" key="8">
    <source>
        <dbReference type="ARBA" id="ARBA00023302"/>
    </source>
</evidence>
<dbReference type="GO" id="GO:0005544">
    <property type="term" value="F:calcium-dependent phospholipid binding"/>
    <property type="evidence" value="ECO:0007669"/>
    <property type="project" value="UniProtKB-KW"/>
</dbReference>
<dbReference type="GO" id="GO:0098978">
    <property type="term" value="C:glutamatergic synapse"/>
    <property type="evidence" value="ECO:0007669"/>
    <property type="project" value="TreeGrafter"/>
</dbReference>
<dbReference type="InterPro" id="IPR000008">
    <property type="entry name" value="C2_dom"/>
</dbReference>
<evidence type="ECO:0000256" key="12">
    <source>
        <dbReference type="SAM" id="MobiDB-lite"/>
    </source>
</evidence>
<gene>
    <name evidence="16" type="primary">LOC110206947</name>
</gene>
<dbReference type="Pfam" id="PF00168">
    <property type="entry name" value="C2"/>
    <property type="match status" value="2"/>
</dbReference>
<evidence type="ECO:0000259" key="13">
    <source>
        <dbReference type="PROSITE" id="PS50004"/>
    </source>
</evidence>
<dbReference type="GO" id="GO:0030424">
    <property type="term" value="C:axon"/>
    <property type="evidence" value="ECO:0007669"/>
    <property type="project" value="TreeGrafter"/>
</dbReference>
<dbReference type="PRINTS" id="PR00399">
    <property type="entry name" value="SYNAPTOTAGMN"/>
</dbReference>
<organism evidence="15 16">
    <name type="scientific">Phascolarctos cinereus</name>
    <name type="common">Koala</name>
    <dbReference type="NCBI Taxonomy" id="38626"/>
    <lineage>
        <taxon>Eukaryota</taxon>
        <taxon>Metazoa</taxon>
        <taxon>Chordata</taxon>
        <taxon>Craniata</taxon>
        <taxon>Vertebrata</taxon>
        <taxon>Euteleostomi</taxon>
        <taxon>Mammalia</taxon>
        <taxon>Metatheria</taxon>
        <taxon>Diprotodontia</taxon>
        <taxon>Phascolarctidae</taxon>
        <taxon>Phascolarctos</taxon>
    </lineage>
</organism>
<sequence length="993" mass="108787">MTSSSPPVGSISSRARLLQDDITFGLRKNITDQQKFIGSSLTSSLGTGLGTLGSSIRSALQDEADKPYSSGTRSRPSSRPSSVYGLDLSIKRDSSSSSLRLKAQEAEALDVSFSHVTPSGRTKPTSLPISQSRGRIPIVAQNSEEESPLSPVGQPMGMARAAAGPLPPISADTRDQFGSSHSLPEVQQHMREESRTRGYDRDIAFIMDDFQHAMSDSEAYHLRREETDWFDKPRETRLENGHGLDRKLPERLIHSRPLSQHQEQSYNQVGGGDEMNGKPTQYIFPHARIKITRDLKDHTVSGNGLGIRIVGGKEIPGSSGEIGAYIAKILPGGSAEQTGKLIEGMQVLEWNGIPLTSKTYEEVQSIINQQSGEAEICVRLDINMLSDSENPQHLELHEPPKAVDKAKSPGVDPKQLAAELQKVSLQQSPLVLSSVVEKGSHHSGPTSSASSAVPSPGQPGSPSVSKKRHSSKPTDATKSVPHPITGEIQLQINYDKHLGNLIVHVLQARNLVPRDNNGYSDPFVKVYLLPGRGQVMVVQNASAEYKRRTKYVQKSLNPEWNQTVIYKNISMEQLKKKTLEVTVWDYDRFSSNDFLGEVLIELSSTSHLDNTPHWYLLKEQTESIDHGKSHSSQSSQQSPKPSVIKSRSHGIFPDPSKDMQVPTIEKSHSSPGSSKSSSEGHLRSHGPSRSQSKTSVTQTHLEDAGAAIAAAEAAVQQLRLQPTAHKSGQSNHTRKQHRHSIAGVLPIQRTQSDNLPPPANDNKDPSQLALRKVMSDGPVKPEGARPTNHRPAESSISTGSSASSFGSGYSVDSEGSSSTAGEANLFPIPRVGKMGQNGQEPAKQPGVGLTDAEAKTQVMGEIKIALKKEMKTDGEQLIVEILQCRNITYKFKSPDHLPDLYVKLYVVNISTQKRVIKKKTRVCRHDREPSFNETFRFSLSPAGHSLQILLVSNGGKFMKKTLIGEAYIWLDKVDLRKRIVNWHKLLVSPTQTH</sequence>
<keyword evidence="4" id="KW-0862">Zinc</keyword>
<name>A0A6P5K601_PHACI</name>
<dbReference type="FunFam" id="2.60.40.150:FF:000137">
    <property type="entry name" value="Piccolo presynaptic cytomatrix protein"/>
    <property type="match status" value="1"/>
</dbReference>
<keyword evidence="7" id="KW-0966">Cell projection</keyword>
<dbReference type="Proteomes" id="UP000515140">
    <property type="component" value="Unplaced"/>
</dbReference>
<feature type="region of interest" description="Disordered" evidence="12">
    <location>
        <begin position="60"/>
        <end position="86"/>
    </location>
</feature>
<feature type="domain" description="C2" evidence="13">
    <location>
        <begin position="484"/>
        <end position="615"/>
    </location>
</feature>
<evidence type="ECO:0000313" key="15">
    <source>
        <dbReference type="Proteomes" id="UP000515140"/>
    </source>
</evidence>
<keyword evidence="3" id="KW-0863">Zinc-finger</keyword>
<feature type="region of interest" description="Disordered" evidence="12">
    <location>
        <begin position="624"/>
        <end position="699"/>
    </location>
</feature>
<comment type="subcellular location">
    <subcellularLocation>
        <location evidence="9">Presynaptic active zone</location>
    </subcellularLocation>
</comment>
<dbReference type="Gene3D" id="2.60.40.150">
    <property type="entry name" value="C2 domain"/>
    <property type="match status" value="2"/>
</dbReference>
<evidence type="ECO:0000256" key="4">
    <source>
        <dbReference type="ARBA" id="ARBA00022833"/>
    </source>
</evidence>
<dbReference type="InterPro" id="IPR036034">
    <property type="entry name" value="PDZ_sf"/>
</dbReference>
<evidence type="ECO:0000256" key="2">
    <source>
        <dbReference type="ARBA" id="ARBA00022737"/>
    </source>
</evidence>
<feature type="region of interest" description="Disordered" evidence="12">
    <location>
        <begin position="776"/>
        <end position="852"/>
    </location>
</feature>
<dbReference type="GO" id="GO:0048788">
    <property type="term" value="C:cytoskeleton of presynaptic active zone"/>
    <property type="evidence" value="ECO:0007669"/>
    <property type="project" value="TreeGrafter"/>
</dbReference>
<feature type="compositionally biased region" description="Low complexity" evidence="12">
    <location>
        <begin position="794"/>
        <end position="818"/>
    </location>
</feature>
<dbReference type="Gene3D" id="2.30.42.10">
    <property type="match status" value="1"/>
</dbReference>
<dbReference type="GO" id="GO:0098982">
    <property type="term" value="C:GABA-ergic synapse"/>
    <property type="evidence" value="ECO:0007669"/>
    <property type="project" value="TreeGrafter"/>
</dbReference>
<evidence type="ECO:0000256" key="3">
    <source>
        <dbReference type="ARBA" id="ARBA00022771"/>
    </source>
</evidence>
<evidence type="ECO:0000256" key="9">
    <source>
        <dbReference type="ARBA" id="ARBA00034101"/>
    </source>
</evidence>
<dbReference type="CDD" id="cd06714">
    <property type="entry name" value="PDZ_RIM-like"/>
    <property type="match status" value="1"/>
</dbReference>
<dbReference type="CDD" id="cd04031">
    <property type="entry name" value="C2A_RIM1alpha"/>
    <property type="match status" value="1"/>
</dbReference>
<feature type="compositionally biased region" description="Low complexity" evidence="12">
    <location>
        <begin position="67"/>
        <end position="86"/>
    </location>
</feature>
<dbReference type="InterPro" id="IPR001478">
    <property type="entry name" value="PDZ"/>
</dbReference>
<feature type="domain" description="C2" evidence="13">
    <location>
        <begin position="858"/>
        <end position="983"/>
    </location>
</feature>
<dbReference type="PROSITE" id="PS50106">
    <property type="entry name" value="PDZ"/>
    <property type="match status" value="1"/>
</dbReference>
<dbReference type="AlphaFoldDB" id="A0A6P5K601"/>
<evidence type="ECO:0000259" key="14">
    <source>
        <dbReference type="PROSITE" id="PS50106"/>
    </source>
</evidence>
<proteinExistence type="predicted"/>
<evidence type="ECO:0000256" key="5">
    <source>
        <dbReference type="ARBA" id="ARBA00022837"/>
    </source>
</evidence>
<dbReference type="InterPro" id="IPR001565">
    <property type="entry name" value="Synaptotagmin"/>
</dbReference>
<evidence type="ECO:0000313" key="16">
    <source>
        <dbReference type="RefSeq" id="XP_020840121.1"/>
    </source>
</evidence>
<dbReference type="PANTHER" id="PTHR14113">
    <property type="entry name" value="PICCOLO/BASSOON"/>
    <property type="match status" value="1"/>
</dbReference>
<evidence type="ECO:0000256" key="6">
    <source>
        <dbReference type="ARBA" id="ARBA00023018"/>
    </source>
</evidence>
<reference evidence="16" key="1">
    <citation type="submission" date="2025-08" db="UniProtKB">
        <authorList>
            <consortium name="RefSeq"/>
        </authorList>
    </citation>
    <scope>IDENTIFICATION</scope>
    <source>
        <tissue evidence="16">Spleen</tissue>
    </source>
</reference>
<dbReference type="GO" id="GO:0008270">
    <property type="term" value="F:zinc ion binding"/>
    <property type="evidence" value="ECO:0007669"/>
    <property type="project" value="UniProtKB-KW"/>
</dbReference>